<evidence type="ECO:0000256" key="1">
    <source>
        <dbReference type="SAM" id="MobiDB-lite"/>
    </source>
</evidence>
<evidence type="ECO:0000313" key="4">
    <source>
        <dbReference type="Proteomes" id="UP000221653"/>
    </source>
</evidence>
<feature type="compositionally biased region" description="Basic and acidic residues" evidence="1">
    <location>
        <begin position="357"/>
        <end position="371"/>
    </location>
</feature>
<evidence type="ECO:0000256" key="2">
    <source>
        <dbReference type="SAM" id="Phobius"/>
    </source>
</evidence>
<comment type="caution">
    <text evidence="3">The sequence shown here is derived from an EMBL/GenBank/DDBJ whole genome shotgun (WGS) entry which is preliminary data.</text>
</comment>
<dbReference type="OrthoDB" id="3696421at2"/>
<accession>A0A2A9DKU0</accession>
<keyword evidence="2" id="KW-0812">Transmembrane</keyword>
<feature type="transmembrane region" description="Helical" evidence="2">
    <location>
        <begin position="250"/>
        <end position="268"/>
    </location>
</feature>
<dbReference type="STRING" id="1724.GCA_001044175_01873"/>
<feature type="transmembrane region" description="Helical" evidence="2">
    <location>
        <begin position="274"/>
        <end position="294"/>
    </location>
</feature>
<dbReference type="NCBIfam" id="NF045516">
    <property type="entry name" value="GlpR"/>
    <property type="match status" value="1"/>
</dbReference>
<name>A0A2A9DKU0_9CORY</name>
<keyword evidence="2" id="KW-0472">Membrane</keyword>
<dbReference type="InterPro" id="IPR053779">
    <property type="entry name" value="GlpR"/>
</dbReference>
<feature type="region of interest" description="Disordered" evidence="1">
    <location>
        <begin position="357"/>
        <end position="377"/>
    </location>
</feature>
<dbReference type="AlphaFoldDB" id="A0A2A9DKU0"/>
<evidence type="ECO:0000313" key="3">
    <source>
        <dbReference type="EMBL" id="PFG26976.1"/>
    </source>
</evidence>
<dbReference type="RefSeq" id="WP_053072772.1">
    <property type="nucleotide sequence ID" value="NZ_LDYE01000007.1"/>
</dbReference>
<sequence>MLSGGVIILLIIVVWLFVLAPLLMRGTKPIRKSGEAYEETRVLHHGGTELPAELSREMQRRAVPETAKTTTPEDVAADQDYEVVSEEDIIIDDLDTAEPVEEPQETVFTARSRVDSAPEAQPDVIDGDIVHELVTAPTAEQDDTPEATEAPETGDFFAEVEIAEGGYDYDSAYLDPDDLLYENTRGVRAVDAPALEEEAPELHDDEPVESYDELSADERAFAEKRARRGGWDPEAAQAHSASTYQRRRRTLVGLAAAIVLGFILGFAVGGWTWWIPTLAVVATAVYLVALRKQVQEETALRRRRIHHLRRARLGVASRDAHELNIPRQLRHPGAVVVDRDDESPDFAHLEVATYQDEHGDHDPGVGGDHHPGLRVAG</sequence>
<organism evidence="3 4">
    <name type="scientific">Corynebacterium renale</name>
    <dbReference type="NCBI Taxonomy" id="1724"/>
    <lineage>
        <taxon>Bacteria</taxon>
        <taxon>Bacillati</taxon>
        <taxon>Actinomycetota</taxon>
        <taxon>Actinomycetes</taxon>
        <taxon>Mycobacteriales</taxon>
        <taxon>Corynebacteriaceae</taxon>
        <taxon>Corynebacterium</taxon>
    </lineage>
</organism>
<feature type="transmembrane region" description="Helical" evidence="2">
    <location>
        <begin position="6"/>
        <end position="24"/>
    </location>
</feature>
<dbReference type="Proteomes" id="UP000221653">
    <property type="component" value="Unassembled WGS sequence"/>
</dbReference>
<protein>
    <submittedName>
        <fullName evidence="3">Uncharacterized protein</fullName>
    </submittedName>
</protein>
<dbReference type="EMBL" id="PDJF01000001">
    <property type="protein sequence ID" value="PFG26976.1"/>
    <property type="molecule type" value="Genomic_DNA"/>
</dbReference>
<keyword evidence="2" id="KW-1133">Transmembrane helix</keyword>
<keyword evidence="4" id="KW-1185">Reference proteome</keyword>
<gene>
    <name evidence="3" type="ORF">ATK06_0017</name>
</gene>
<reference evidence="3 4" key="1">
    <citation type="submission" date="2017-10" db="EMBL/GenBank/DDBJ databases">
        <title>Sequencing the genomes of 1000 actinobacteria strains.</title>
        <authorList>
            <person name="Klenk H.-P."/>
        </authorList>
    </citation>
    <scope>NUCLEOTIDE SEQUENCE [LARGE SCALE GENOMIC DNA]</scope>
    <source>
        <strain evidence="3 4">DSM 20688</strain>
    </source>
</reference>
<proteinExistence type="predicted"/>